<evidence type="ECO:0000313" key="7">
    <source>
        <dbReference type="Proteomes" id="UP001597120"/>
    </source>
</evidence>
<evidence type="ECO:0000256" key="1">
    <source>
        <dbReference type="ARBA" id="ARBA00022475"/>
    </source>
</evidence>
<dbReference type="NCBIfam" id="TIGR02840">
    <property type="entry name" value="spore_YtaF"/>
    <property type="match status" value="1"/>
</dbReference>
<evidence type="ECO:0000313" key="6">
    <source>
        <dbReference type="EMBL" id="MFD0871430.1"/>
    </source>
</evidence>
<dbReference type="PANTHER" id="PTHR35529">
    <property type="entry name" value="MANGANESE EFFLUX PUMP MNTP-RELATED"/>
    <property type="match status" value="1"/>
</dbReference>
<gene>
    <name evidence="6" type="primary">ytaF</name>
    <name evidence="6" type="ORF">ACFQ03_20020</name>
</gene>
<evidence type="ECO:0000256" key="2">
    <source>
        <dbReference type="ARBA" id="ARBA00022692"/>
    </source>
</evidence>
<dbReference type="InterPro" id="IPR014205">
    <property type="entry name" value="Spore_YtaF"/>
</dbReference>
<keyword evidence="2 5" id="KW-0812">Transmembrane</keyword>
<dbReference type="InterPro" id="IPR003810">
    <property type="entry name" value="Mntp/YtaF"/>
</dbReference>
<feature type="transmembrane region" description="Helical" evidence="5">
    <location>
        <begin position="64"/>
        <end position="87"/>
    </location>
</feature>
<dbReference type="RefSeq" id="WP_144938476.1">
    <property type="nucleotide sequence ID" value="NZ_JBHTIU010000081.1"/>
</dbReference>
<feature type="transmembrane region" description="Helical" evidence="5">
    <location>
        <begin position="143"/>
        <end position="165"/>
    </location>
</feature>
<comment type="caution">
    <text evidence="6">The sequence shown here is derived from an EMBL/GenBank/DDBJ whole genome shotgun (WGS) entry which is preliminary data.</text>
</comment>
<organism evidence="6 7">
    <name type="scientific">Paenibacillus residui</name>
    <dbReference type="NCBI Taxonomy" id="629724"/>
    <lineage>
        <taxon>Bacteria</taxon>
        <taxon>Bacillati</taxon>
        <taxon>Bacillota</taxon>
        <taxon>Bacilli</taxon>
        <taxon>Bacillales</taxon>
        <taxon>Paenibacillaceae</taxon>
        <taxon>Paenibacillus</taxon>
    </lineage>
</organism>
<protein>
    <submittedName>
        <fullName evidence="6">Sporulation membrane protein YtaF</fullName>
    </submittedName>
</protein>
<feature type="transmembrane region" description="Helical" evidence="5">
    <location>
        <begin position="38"/>
        <end position="58"/>
    </location>
</feature>
<keyword evidence="3 5" id="KW-1133">Transmembrane helix</keyword>
<dbReference type="Pfam" id="PF02659">
    <property type="entry name" value="Mntp"/>
    <property type="match status" value="1"/>
</dbReference>
<name>A0ABW3DH53_9BACL</name>
<keyword evidence="4 5" id="KW-0472">Membrane</keyword>
<accession>A0ABW3DH53</accession>
<feature type="transmembrane region" description="Helical" evidence="5">
    <location>
        <begin position="177"/>
        <end position="198"/>
    </location>
</feature>
<sequence>MTSWLIIAALTFSSSIDNLGVGLSYGIRNIRISLLSNLLIAVICFLFSVCGIYFGLWISQILPGILPVVLGSFILVVIGIRIMLLAVPRKNQSSKHKAEAKDHAAAVPSQSIGLVESIVLGVALSANALTNGVGAGLLGFSPILISILAAVGSFVTVWAGVAFGVKLTHVRIGRFTIGQFGTLISGFLLLLVAFTALFN</sequence>
<proteinExistence type="predicted"/>
<dbReference type="EMBL" id="JBHTIU010000081">
    <property type="protein sequence ID" value="MFD0871430.1"/>
    <property type="molecule type" value="Genomic_DNA"/>
</dbReference>
<evidence type="ECO:0000256" key="5">
    <source>
        <dbReference type="SAM" id="Phobius"/>
    </source>
</evidence>
<keyword evidence="1" id="KW-1003">Cell membrane</keyword>
<evidence type="ECO:0000256" key="4">
    <source>
        <dbReference type="ARBA" id="ARBA00023136"/>
    </source>
</evidence>
<evidence type="ECO:0000256" key="3">
    <source>
        <dbReference type="ARBA" id="ARBA00022989"/>
    </source>
</evidence>
<keyword evidence="7" id="KW-1185">Reference proteome</keyword>
<dbReference type="Proteomes" id="UP001597120">
    <property type="component" value="Unassembled WGS sequence"/>
</dbReference>
<reference evidence="7" key="1">
    <citation type="journal article" date="2019" name="Int. J. Syst. Evol. Microbiol.">
        <title>The Global Catalogue of Microorganisms (GCM) 10K type strain sequencing project: providing services to taxonomists for standard genome sequencing and annotation.</title>
        <authorList>
            <consortium name="The Broad Institute Genomics Platform"/>
            <consortium name="The Broad Institute Genome Sequencing Center for Infectious Disease"/>
            <person name="Wu L."/>
            <person name="Ma J."/>
        </authorList>
    </citation>
    <scope>NUCLEOTIDE SEQUENCE [LARGE SCALE GENOMIC DNA]</scope>
    <source>
        <strain evidence="7">CCUG 57263</strain>
    </source>
</reference>
<dbReference type="PANTHER" id="PTHR35529:SF2">
    <property type="entry name" value="SPORULATION PROTEIN YTAF-RELATED"/>
    <property type="match status" value="1"/>
</dbReference>
<feature type="transmembrane region" description="Helical" evidence="5">
    <location>
        <begin position="6"/>
        <end position="26"/>
    </location>
</feature>